<protein>
    <recommendedName>
        <fullName evidence="4">Camp-independent regulatory protein pac2</fullName>
    </recommendedName>
</protein>
<dbReference type="EMBL" id="JAEPRB010000017">
    <property type="protein sequence ID" value="KAG2226438.1"/>
    <property type="molecule type" value="Genomic_DNA"/>
</dbReference>
<reference evidence="2 3" key="1">
    <citation type="submission" date="2020-12" db="EMBL/GenBank/DDBJ databases">
        <title>Metabolic potential, ecology and presence of endohyphal bacteria is reflected in genomic diversity of Mucoromycotina.</title>
        <authorList>
            <person name="Muszewska A."/>
            <person name="Okrasinska A."/>
            <person name="Steczkiewicz K."/>
            <person name="Drgas O."/>
            <person name="Orlowska M."/>
            <person name="Perlinska-Lenart U."/>
            <person name="Aleksandrzak-Piekarczyk T."/>
            <person name="Szatraj K."/>
            <person name="Zielenkiewicz U."/>
            <person name="Pilsyk S."/>
            <person name="Malc E."/>
            <person name="Mieczkowski P."/>
            <person name="Kruszewska J.S."/>
            <person name="Biernat P."/>
            <person name="Pawlowska J."/>
        </authorList>
    </citation>
    <scope>NUCLEOTIDE SEQUENCE [LARGE SCALE GENOMIC DNA]</scope>
    <source>
        <strain evidence="2 3">CBS 142.35</strain>
    </source>
</reference>
<dbReference type="GO" id="GO:0003677">
    <property type="term" value="F:DNA binding"/>
    <property type="evidence" value="ECO:0007669"/>
    <property type="project" value="TreeGrafter"/>
</dbReference>
<accession>A0A8H7SE79</accession>
<gene>
    <name evidence="2" type="ORF">INT45_000606</name>
</gene>
<dbReference type="AlphaFoldDB" id="A0A8H7SE79"/>
<feature type="compositionally biased region" description="Polar residues" evidence="1">
    <location>
        <begin position="240"/>
        <end position="252"/>
    </location>
</feature>
<dbReference type="InterPro" id="IPR018608">
    <property type="entry name" value="Gti1/Pac2"/>
</dbReference>
<feature type="compositionally biased region" description="Low complexity" evidence="1">
    <location>
        <begin position="257"/>
        <end position="269"/>
    </location>
</feature>
<dbReference type="OrthoDB" id="5572844at2759"/>
<dbReference type="Pfam" id="PF09729">
    <property type="entry name" value="Gti1_Pac2"/>
    <property type="match status" value="2"/>
</dbReference>
<evidence type="ECO:0000313" key="3">
    <source>
        <dbReference type="Proteomes" id="UP000646827"/>
    </source>
</evidence>
<dbReference type="Proteomes" id="UP000646827">
    <property type="component" value="Unassembled WGS sequence"/>
</dbReference>
<keyword evidence="3" id="KW-1185">Reference proteome</keyword>
<feature type="region of interest" description="Disordered" evidence="1">
    <location>
        <begin position="176"/>
        <end position="274"/>
    </location>
</feature>
<sequence>MMMETYVGHIKTPQDALIVFEACRRGQLNRVRRRLSSKERSKIESGSVFAWDEREAGMRRWTDGRTWSPSRVLGSFLTYRELDTKRRPRRNKTTPIYSYKNDGLIKQSFSICTASNQKLHLISYYTKADVIAGKLSLPSDDPFLNSISVPKGLYPELNPLETSGGHSATIHCMLSQQQQQLQQNTGGRHLTTQQQHHNSTSSFSSHLPPSLSSSPISSDEDIAVECPPSPILYYSPPRISPSTDVVHQPQQKQQRRLSISSSSTDTSGPTTPPLLPLLHIKLTSTSSEDTRQLKALECQLRL</sequence>
<name>A0A8H7SE79_9FUNG</name>
<evidence type="ECO:0000313" key="2">
    <source>
        <dbReference type="EMBL" id="KAG2226438.1"/>
    </source>
</evidence>
<comment type="caution">
    <text evidence="2">The sequence shown here is derived from an EMBL/GenBank/DDBJ whole genome shotgun (WGS) entry which is preliminary data.</text>
</comment>
<organism evidence="2 3">
    <name type="scientific">Circinella minor</name>
    <dbReference type="NCBI Taxonomy" id="1195481"/>
    <lineage>
        <taxon>Eukaryota</taxon>
        <taxon>Fungi</taxon>
        <taxon>Fungi incertae sedis</taxon>
        <taxon>Mucoromycota</taxon>
        <taxon>Mucoromycotina</taxon>
        <taxon>Mucoromycetes</taxon>
        <taxon>Mucorales</taxon>
        <taxon>Lichtheimiaceae</taxon>
        <taxon>Circinella</taxon>
    </lineage>
</organism>
<feature type="compositionally biased region" description="Low complexity" evidence="1">
    <location>
        <begin position="190"/>
        <end position="217"/>
    </location>
</feature>
<evidence type="ECO:0000256" key="1">
    <source>
        <dbReference type="SAM" id="MobiDB-lite"/>
    </source>
</evidence>
<evidence type="ECO:0008006" key="4">
    <source>
        <dbReference type="Google" id="ProtNLM"/>
    </source>
</evidence>
<dbReference type="PANTHER" id="PTHR28027:SF1">
    <property type="entry name" value="CAMP INDEPENDENT REGULATORY PROTEIN (AFU_ORTHOLOGUE AFUA_3G09640)"/>
    <property type="match status" value="1"/>
</dbReference>
<dbReference type="PANTHER" id="PTHR28027">
    <property type="entry name" value="TRANSCRIPTIONAL REGULATOR MIT1"/>
    <property type="match status" value="1"/>
</dbReference>
<proteinExistence type="predicted"/>